<accession>A0A0R3XD48</accession>
<reference evidence="2" key="1">
    <citation type="submission" date="2017-02" db="UniProtKB">
        <authorList>
            <consortium name="WormBaseParasite"/>
        </authorList>
    </citation>
    <scope>IDENTIFICATION</scope>
</reference>
<dbReference type="AlphaFoldDB" id="A0A0R3XD48"/>
<protein>
    <submittedName>
        <fullName evidence="2">KIX_2 domain-containing protein</fullName>
    </submittedName>
</protein>
<sequence>LTPETLAQLEMRIFELEMAYKKYTTESYLVRSMLDHLSRRSKFLDHQRQKVASQPISHPPPPLPPQPVLHPAAGAAPFQPASVKVRPSHQEELCDPMMRTLAFLQYINENGGPIMMQSSSRDQALLLNNLLSRENGSEVTETMDNGASRKMSPSVGGGIKDGALIDVFQTRIFGL</sequence>
<dbReference type="STRING" id="6205.A0A0R3XD48"/>
<dbReference type="WBParaSite" id="TTAC_0001147501-mRNA-1">
    <property type="protein sequence ID" value="TTAC_0001147501-mRNA-1"/>
    <property type="gene ID" value="TTAC_0001147501"/>
</dbReference>
<evidence type="ECO:0000256" key="1">
    <source>
        <dbReference type="SAM" id="MobiDB-lite"/>
    </source>
</evidence>
<proteinExistence type="predicted"/>
<evidence type="ECO:0000313" key="2">
    <source>
        <dbReference type="WBParaSite" id="TTAC_0001147501-mRNA-1"/>
    </source>
</evidence>
<name>A0A0R3XD48_HYDTA</name>
<organism evidence="2">
    <name type="scientific">Hydatigena taeniaeformis</name>
    <name type="common">Feline tapeworm</name>
    <name type="synonym">Taenia taeniaeformis</name>
    <dbReference type="NCBI Taxonomy" id="6205"/>
    <lineage>
        <taxon>Eukaryota</taxon>
        <taxon>Metazoa</taxon>
        <taxon>Spiralia</taxon>
        <taxon>Lophotrochozoa</taxon>
        <taxon>Platyhelminthes</taxon>
        <taxon>Cestoda</taxon>
        <taxon>Eucestoda</taxon>
        <taxon>Cyclophyllidea</taxon>
        <taxon>Taeniidae</taxon>
        <taxon>Hydatigera</taxon>
    </lineage>
</organism>
<feature type="region of interest" description="Disordered" evidence="1">
    <location>
        <begin position="44"/>
        <end position="65"/>
    </location>
</feature>